<keyword evidence="1" id="KW-0472">Membrane</keyword>
<comment type="caution">
    <text evidence="3">The sequence shown here is derived from an EMBL/GenBank/DDBJ whole genome shotgun (WGS) entry which is preliminary data.</text>
</comment>
<dbReference type="InterPro" id="IPR014231">
    <property type="entry name" value="Spore_YpjB"/>
</dbReference>
<dbReference type="Pfam" id="PF09577">
    <property type="entry name" value="Spore_YpjB"/>
    <property type="match status" value="1"/>
</dbReference>
<accession>A0ABU6GVD4</accession>
<protein>
    <submittedName>
        <fullName evidence="3">Sporulation protein YpjB</fullName>
    </submittedName>
</protein>
<evidence type="ECO:0000256" key="1">
    <source>
        <dbReference type="SAM" id="Phobius"/>
    </source>
</evidence>
<gene>
    <name evidence="3" type="ORF">P4H66_26135</name>
</gene>
<sequence>MRRSKRLFKHKPWLFILLAALCMTMQPAKINALGGNQDSGKPAEAVKQAEALSQTVERLYQHVLEGDTNLVHKDLQEVDSIFENSSLQKLTTVEGIHALSESIIEMKEAVARVQLDPKHWLTASAKLRMAADSINNPKQALWLQYYKLIREELTQMRANTEKGDFLAAKQAYERLQEHYEIIRPAVVIQREPADVTMVDSWLSYAGGLVNAVTPKTGEMQRSIEIGEEIFNGLFGKKKDYPALAPLDQVNGAWPWAMWAGVFILVILAYTAYRKYRGERDSFKKVTPKW</sequence>
<evidence type="ECO:0000313" key="4">
    <source>
        <dbReference type="Proteomes" id="UP001344632"/>
    </source>
</evidence>
<keyword evidence="1" id="KW-0812">Transmembrane</keyword>
<name>A0ABU6GVD4_9BACL</name>
<dbReference type="EMBL" id="JARLKZ010000023">
    <property type="protein sequence ID" value="MEC0243299.1"/>
    <property type="molecule type" value="Genomic_DNA"/>
</dbReference>
<feature type="chain" id="PRO_5045647898" evidence="2">
    <location>
        <begin position="29"/>
        <end position="289"/>
    </location>
</feature>
<feature type="signal peptide" evidence="2">
    <location>
        <begin position="1"/>
        <end position="28"/>
    </location>
</feature>
<keyword evidence="1" id="KW-1133">Transmembrane helix</keyword>
<proteinExistence type="predicted"/>
<dbReference type="Proteomes" id="UP001344632">
    <property type="component" value="Unassembled WGS sequence"/>
</dbReference>
<reference evidence="3 4" key="1">
    <citation type="submission" date="2023-03" db="EMBL/GenBank/DDBJ databases">
        <title>Bacillus Genome Sequencing.</title>
        <authorList>
            <person name="Dunlap C."/>
        </authorList>
    </citation>
    <scope>NUCLEOTIDE SEQUENCE [LARGE SCALE GENOMIC DNA]</scope>
    <source>
        <strain evidence="3 4">BD-525</strain>
    </source>
</reference>
<keyword evidence="4" id="KW-1185">Reference proteome</keyword>
<keyword evidence="2" id="KW-0732">Signal</keyword>
<dbReference type="RefSeq" id="WP_326091024.1">
    <property type="nucleotide sequence ID" value="NZ_JARLKZ010000023.1"/>
</dbReference>
<feature type="transmembrane region" description="Helical" evidence="1">
    <location>
        <begin position="252"/>
        <end position="272"/>
    </location>
</feature>
<evidence type="ECO:0000313" key="3">
    <source>
        <dbReference type="EMBL" id="MEC0243299.1"/>
    </source>
</evidence>
<evidence type="ECO:0000256" key="2">
    <source>
        <dbReference type="SAM" id="SignalP"/>
    </source>
</evidence>
<organism evidence="3 4">
    <name type="scientific">Paenibacillus dokdonensis</name>
    <dbReference type="NCBI Taxonomy" id="2567944"/>
    <lineage>
        <taxon>Bacteria</taxon>
        <taxon>Bacillati</taxon>
        <taxon>Bacillota</taxon>
        <taxon>Bacilli</taxon>
        <taxon>Bacillales</taxon>
        <taxon>Paenibacillaceae</taxon>
        <taxon>Paenibacillus</taxon>
    </lineage>
</organism>